<evidence type="ECO:0000313" key="5">
    <source>
        <dbReference type="Proteomes" id="UP000572268"/>
    </source>
</evidence>
<keyword evidence="1" id="KW-0732">Signal</keyword>
<organism evidence="2 4">
    <name type="scientific">Perkinsus olseni</name>
    <name type="common">Perkinsus atlanticus</name>
    <dbReference type="NCBI Taxonomy" id="32597"/>
    <lineage>
        <taxon>Eukaryota</taxon>
        <taxon>Sar</taxon>
        <taxon>Alveolata</taxon>
        <taxon>Perkinsozoa</taxon>
        <taxon>Perkinsea</taxon>
        <taxon>Perkinsida</taxon>
        <taxon>Perkinsidae</taxon>
        <taxon>Perkinsus</taxon>
    </lineage>
</organism>
<feature type="non-terminal residue" evidence="2">
    <location>
        <position position="610"/>
    </location>
</feature>
<sequence>MPIRSLALLARLLVATSSDVWNATYLRGDGQPEVSTRFEARLSSRKVIDLDPNITTLARFAQTIYPNQNTWHLRGEGVDEEVFLAHVVYKYDAGSSLDDTSYLQAWTVEEGDGPWRQILKRSLSCPSVVITIPDRGPYVYEARPDVSPGDGQFHRECSCTAQRVENCLRAPQFLYIGANVSAPPQESLHLTSASGLLPSSMLFDHSWLEFSPTTWSQDQMDATRNSICCDSRDAYLGNGPRISDLASAACRIAPVDSASPNSTRVFNKWVVVTDSFCDVTAQYKSLLLSNARGMILLTNGTSSPATDYQVYAYSTEVSLMTMPLLVVNSTSTIAIELVEKLKSDKTVQLTDEAMLGITPGLDTVYSIEAGLRVYDTGKNPDQSDSAAHYKDVFNADPGGGLVMWMEHSEIRPLLFVCIRDEGDSQKSEGRIHIYDTTNPMVDIRLIYTVTGDLKCRKNDFHDVHIIDKRVTEAQCPGINARQMYVTTVLDPNDKNRIYYYDTTDIRSWRMLREVHADWEYASDGLGNVRYTVDGAWHAVTWHCDSRWCGDNYGEKLYWLPSYCPSQLSSSAPTSPFVTNIPISRGSFAKDIACSMSGICAVSMTFDGVTL</sequence>
<evidence type="ECO:0000256" key="1">
    <source>
        <dbReference type="SAM" id="SignalP"/>
    </source>
</evidence>
<dbReference type="Proteomes" id="UP000570595">
    <property type="component" value="Unassembled WGS sequence"/>
</dbReference>
<evidence type="ECO:0000313" key="4">
    <source>
        <dbReference type="Proteomes" id="UP000570595"/>
    </source>
</evidence>
<dbReference type="Proteomes" id="UP000572268">
    <property type="component" value="Unassembled WGS sequence"/>
</dbReference>
<dbReference type="EMBL" id="JABAHT010000162">
    <property type="protein sequence ID" value="KAF4662682.1"/>
    <property type="molecule type" value="Genomic_DNA"/>
</dbReference>
<evidence type="ECO:0000313" key="3">
    <source>
        <dbReference type="EMBL" id="KAF4668329.1"/>
    </source>
</evidence>
<gene>
    <name evidence="3" type="ORF">FOL46_002059</name>
    <name evidence="2" type="ORF">FOZ61_002293</name>
</gene>
<protein>
    <recommendedName>
        <fullName evidence="6">Sorl1p</fullName>
    </recommendedName>
</protein>
<feature type="chain" id="PRO_5036400559" description="Sorl1p" evidence="1">
    <location>
        <begin position="19"/>
        <end position="610"/>
    </location>
</feature>
<comment type="caution">
    <text evidence="2">The sequence shown here is derived from an EMBL/GenBank/DDBJ whole genome shotgun (WGS) entry which is preliminary data.</text>
</comment>
<accession>A0A7J6LTN8</accession>
<reference evidence="4 5" key="1">
    <citation type="submission" date="2020-04" db="EMBL/GenBank/DDBJ databases">
        <title>Perkinsus olseni comparative genomics.</title>
        <authorList>
            <person name="Bogema D.R."/>
        </authorList>
    </citation>
    <scope>NUCLEOTIDE SEQUENCE [LARGE SCALE GENOMIC DNA]</scope>
    <source>
        <strain evidence="2">ATCC PRA-179</strain>
        <strain evidence="3">ATCC PRA-31</strain>
    </source>
</reference>
<feature type="signal peptide" evidence="1">
    <location>
        <begin position="1"/>
        <end position="18"/>
    </location>
</feature>
<evidence type="ECO:0000313" key="2">
    <source>
        <dbReference type="EMBL" id="KAF4662682.1"/>
    </source>
</evidence>
<name>A0A7J6LTN8_PEROL</name>
<dbReference type="OrthoDB" id="442598at2759"/>
<dbReference type="EMBL" id="JABANN010000163">
    <property type="protein sequence ID" value="KAF4668329.1"/>
    <property type="molecule type" value="Genomic_DNA"/>
</dbReference>
<proteinExistence type="predicted"/>
<dbReference type="AlphaFoldDB" id="A0A7J6LTN8"/>
<evidence type="ECO:0008006" key="6">
    <source>
        <dbReference type="Google" id="ProtNLM"/>
    </source>
</evidence>